<gene>
    <name evidence="1" type="ORF">CJN711_LOCUS13992</name>
</gene>
<protein>
    <recommendedName>
        <fullName evidence="3">RRM domain-containing protein</fullName>
    </recommendedName>
</protein>
<proteinExistence type="predicted"/>
<dbReference type="InterPro" id="IPR035979">
    <property type="entry name" value="RBD_domain_sf"/>
</dbReference>
<evidence type="ECO:0008006" key="3">
    <source>
        <dbReference type="Google" id="ProtNLM"/>
    </source>
</evidence>
<comment type="caution">
    <text evidence="1">The sequence shown here is derived from an EMBL/GenBank/DDBJ whole genome shotgun (WGS) entry which is preliminary data.</text>
</comment>
<dbReference type="AlphaFoldDB" id="A0A814ZBY9"/>
<dbReference type="SUPFAM" id="SSF54928">
    <property type="entry name" value="RNA-binding domain, RBD"/>
    <property type="match status" value="1"/>
</dbReference>
<evidence type="ECO:0000313" key="1">
    <source>
        <dbReference type="EMBL" id="CAF1240993.1"/>
    </source>
</evidence>
<name>A0A814ZBY9_9BILA</name>
<evidence type="ECO:0000313" key="2">
    <source>
        <dbReference type="Proteomes" id="UP000663855"/>
    </source>
</evidence>
<sequence length="333" mass="38566">MLFDCESTVVITKFNSLSDSALIGYCQNFGKIIRWSMKTSTQANEPYALIMFATISSATSILSHSNYTIDGVHVLILNYQQHVNRHSSVKKPANLKSLTKKKKYISDGKERKSMDYDQIMQENIALKHEIANLNQLLVNAHIACDEYQVLQKKIEAEQILTNKFKLEYGVLIESYESRLKQLSLSLSSRKTIKNEHIDIDCQRNHLEQHSFEMKIRKDHMEQTQISLDKDKRNNTSLNAKLIEDADQFFITIYELSNQYICMKKQNEHLSSCIQDFQANLYPNVRLKSKLIDSNINQSDQENINNNKETNDINEENMEITIKEEPKLAKITCS</sequence>
<accession>A0A814ZBY9</accession>
<dbReference type="EMBL" id="CAJNOV010006265">
    <property type="protein sequence ID" value="CAF1240993.1"/>
    <property type="molecule type" value="Genomic_DNA"/>
</dbReference>
<reference evidence="1" key="1">
    <citation type="submission" date="2021-02" db="EMBL/GenBank/DDBJ databases">
        <authorList>
            <person name="Nowell W R."/>
        </authorList>
    </citation>
    <scope>NUCLEOTIDE SEQUENCE</scope>
</reference>
<organism evidence="1 2">
    <name type="scientific">Rotaria magnacalcarata</name>
    <dbReference type="NCBI Taxonomy" id="392030"/>
    <lineage>
        <taxon>Eukaryota</taxon>
        <taxon>Metazoa</taxon>
        <taxon>Spiralia</taxon>
        <taxon>Gnathifera</taxon>
        <taxon>Rotifera</taxon>
        <taxon>Eurotatoria</taxon>
        <taxon>Bdelloidea</taxon>
        <taxon>Philodinida</taxon>
        <taxon>Philodinidae</taxon>
        <taxon>Rotaria</taxon>
    </lineage>
</organism>
<dbReference type="Proteomes" id="UP000663855">
    <property type="component" value="Unassembled WGS sequence"/>
</dbReference>
<dbReference type="GO" id="GO:0003676">
    <property type="term" value="F:nucleic acid binding"/>
    <property type="evidence" value="ECO:0007669"/>
    <property type="project" value="InterPro"/>
</dbReference>